<keyword evidence="6" id="KW-0732">Signal</keyword>
<dbReference type="GO" id="GO:0005737">
    <property type="term" value="C:cytoplasm"/>
    <property type="evidence" value="ECO:0007669"/>
    <property type="project" value="TreeGrafter"/>
</dbReference>
<evidence type="ECO:0000256" key="3">
    <source>
        <dbReference type="ARBA" id="ARBA00022704"/>
    </source>
</evidence>
<keyword evidence="2" id="KW-0646">Protease inhibitor</keyword>
<feature type="signal peptide" evidence="6">
    <location>
        <begin position="1"/>
        <end position="20"/>
    </location>
</feature>
<evidence type="ECO:0000256" key="2">
    <source>
        <dbReference type="ARBA" id="ARBA00022690"/>
    </source>
</evidence>
<comment type="similarity">
    <text evidence="1">Belongs to the cystatin family.</text>
</comment>
<dbReference type="SMART" id="SM00043">
    <property type="entry name" value="CY"/>
    <property type="match status" value="13"/>
</dbReference>
<dbReference type="CDD" id="cd00042">
    <property type="entry name" value="CY"/>
    <property type="match status" value="13"/>
</dbReference>
<evidence type="ECO:0000313" key="9">
    <source>
        <dbReference type="Proteomes" id="UP001445076"/>
    </source>
</evidence>
<dbReference type="FunFam" id="3.10.450.10:FF:000004">
    <property type="entry name" value="Cystatin C"/>
    <property type="match status" value="8"/>
</dbReference>
<feature type="domain" description="Cystatin" evidence="7">
    <location>
        <begin position="1420"/>
        <end position="1529"/>
    </location>
</feature>
<evidence type="ECO:0000256" key="6">
    <source>
        <dbReference type="SAM" id="SignalP"/>
    </source>
</evidence>
<gene>
    <name evidence="8" type="ORF">OTU49_017245</name>
</gene>
<comment type="caution">
    <text evidence="8">The sequence shown here is derived from an EMBL/GenBank/DDBJ whole genome shotgun (WGS) entry which is preliminary data.</text>
</comment>
<organism evidence="8 9">
    <name type="scientific">Cherax quadricarinatus</name>
    <name type="common">Australian red claw crayfish</name>
    <dbReference type="NCBI Taxonomy" id="27406"/>
    <lineage>
        <taxon>Eukaryota</taxon>
        <taxon>Metazoa</taxon>
        <taxon>Ecdysozoa</taxon>
        <taxon>Arthropoda</taxon>
        <taxon>Crustacea</taxon>
        <taxon>Multicrustacea</taxon>
        <taxon>Malacostraca</taxon>
        <taxon>Eumalacostraca</taxon>
        <taxon>Eucarida</taxon>
        <taxon>Decapoda</taxon>
        <taxon>Pleocyemata</taxon>
        <taxon>Astacidea</taxon>
        <taxon>Parastacoidea</taxon>
        <taxon>Parastacidae</taxon>
        <taxon>Cherax</taxon>
    </lineage>
</organism>
<name>A0AAW0XQK1_CHEQU</name>
<dbReference type="InterPro" id="IPR000010">
    <property type="entry name" value="Cystatin_dom"/>
</dbReference>
<feature type="domain" description="Cystatin" evidence="7">
    <location>
        <begin position="1554"/>
        <end position="1663"/>
    </location>
</feature>
<protein>
    <recommendedName>
        <fullName evidence="7">Cystatin domain-containing protein</fullName>
    </recommendedName>
</protein>
<dbReference type="PANTHER" id="PTHR46186:SF2">
    <property type="entry name" value="CYSTATIN"/>
    <property type="match status" value="1"/>
</dbReference>
<feature type="domain" description="Cystatin" evidence="7">
    <location>
        <begin position="539"/>
        <end position="651"/>
    </location>
</feature>
<dbReference type="PROSITE" id="PS00287">
    <property type="entry name" value="CYSTATIN"/>
    <property type="match status" value="11"/>
</dbReference>
<sequence length="2073" mass="233390">MWCCVKLLLVVCVVVDLSVAQHGVALPGLHQVNTGVPLQPVGARAPHQGNGHQAPNFNPVFHGDTETVVVPLREGAGVPLPVLGPGGGTAPPSPGVPPYETVRTGGVPLHQPTGLPGGGLGGIRPVRDPELDENVQRAVRLSAVQSHLQLKTEADSAVKIIEIVSAHKQVVAGLLVYLTLRVGETKCPIGAPDLHVCPLDNSEDTHICEIVIWDRPWLNISKVIDEKSRCAETEDDNDFNSWGVFTPLVSSHSEIPVQVLPQDIDEQQLGIEAFNYIDRGSESKFRGEMITFDLGNMMFDPVSNTTKVQVNVEYGFQLCLRSVEEKTDPRVCPRDGQRDHYICSVIVVHNPNHISALEVVPLLEDDDDIRCEKKRGVEEELVVPVQAPCLGCPQPAPLNDPTIMEIADFALKEYDRTATDEEDLHLVLRLIKAQTQVVAGLKYYLTVELAETDCKKTLTGVDVNRTFCMQDHDEETKICDLHVVDQPWIPARDLVAAQCYDKDDYPASNQDEFIVPIALGTGLSSAPHGSAPSFRPQSSLLGGHRPVEVDAQTMEVVKMIVDEYNKREDDSEYFKLVKVHEASSQVVSGRKYTLVVELGETNCHKLDPALGNGEHCLLDPTEEHEVCKAVVHEQAWLQTSDFRRILSLTCDDLDDYLEQQLLPTHNSFDFTNHPFLNVTQDTHAGFQVVAKNDSNVQKTAAFVTEQYNLRGDEDELYTLTQIISAYQQAASGGINYHLEIELAETRCKKYLPIADLNRCPLDHGEEREVCQAEIFVPHGPGGNRQVNKLYCDDMSEYYTRKIRGPHNGQWTAADVNDKSLVKLGHLIADEFDSRSDEDNLFIFHKLLQARKQVVSGLNYHLVVELVHTVCPKYKRRIDKTRCLPDIGEEHKVCEAHVLTQPWLKRKVVTNLRCAEKDDFFKADDSVEVLYPSVHPTAHARPVFQSQFLVRDSVESDESNERFYDPSRGTSSTSHESIEDRSDEVTKRFYHPSGRTNFRRHDTEEDDSDELPSFRDRRSATGGYSPVNVSDPKVIELAAFALKSMDAISDDPEVRVVENVISAQNQVVAGLNWKLQILVSWTSCLKEDQIEDLRTCSKNTNKPSSKCDVTIYEKSWEDYIEVTEMACTPVTGKHQNRHHVHNDDKTNLRSRRAALGGFKKIDFTDPKVKEVSEFAVKTMDERTNEINVRVIEKVINAEVQTVSGKNWKLQVQLSWTTCRKNEQVQDLSTCEKDPSKPRSICDVIVYEVPWKNHMEVTNTSCTTVEEANQNHSNDNTDELPSIRRRRAALGGYEPVQLPDQNINKVAEFAVKSMDARINDPNVRVVEKVISAQKQIVSGINWKLQVQLSWTTCRKEEKVQDLSTCEKDPSKPSSICNVIVYEVPWKNHMEVTDTSCTTVEDDTQNHSNDNTGELPSIRNRRGALGGYEPVQLPDQNIDKVAEFAVTSMDARINDPNVRVVEKVISAQKQIVSGINWKFQVQLSWTTCRKNEQVQDLRTCEKDPNKPSSICDVIVYEVPWKNHMEVTNTSCTNVEDNNQDHSNDNTDELPSIRRRRAALGGYEPVQLPDQNINKVAEFAVKSMDARINDLNVRVVEKVISAQKQIVSGINWKLQVQLSWTTCRKEEKVQDLSTCQKDPSKPSSICNVIVYEVPWKNHMEVTDTSCTTVEDDTQNHSNDNTGEPPSIRNRRAALGGYEPVQLPDQNIDKVAEFAVRSMDARINDPNVRVVEKVISAQKQIVSGINWKFQIQLSWTKCRKEENVQDLSTCEKDPSKPSNICDVIVYEVPWKNHMEVTNTLCTTAEANNQNHSNDNTDELPSIRRRRAALGGYKPVQLPDQNINKVAEFAVKSMDARINDPNVRVVEKVISAQKQIVSGINWKLQVQLSWTTCRKEEKVHDLSTCEKDPNKPSSICNVIVYEVPWKNHMEVTNTSCTTVEDDTQNHSNDSTGELPSIRNRRAALGGYEPVQLPDQNIDKVAEFAVKSMDARINDPNVRVVEKVISAQKQIVSGINWKFQVQLSWTTCRKDEQVQDLSTCERDPSKPNSICNVIVYEVPWKNHMEVTNTSCTTVEDKRVQ</sequence>
<keyword evidence="9" id="KW-1185">Reference proteome</keyword>
<feature type="domain" description="Cystatin" evidence="7">
    <location>
        <begin position="681"/>
        <end position="792"/>
    </location>
</feature>
<feature type="region of interest" description="Disordered" evidence="5">
    <location>
        <begin position="958"/>
        <end position="1024"/>
    </location>
</feature>
<dbReference type="InterPro" id="IPR046350">
    <property type="entry name" value="Cystatin_sf"/>
</dbReference>
<feature type="compositionally biased region" description="Basic and acidic residues" evidence="5">
    <location>
        <begin position="975"/>
        <end position="986"/>
    </location>
</feature>
<evidence type="ECO:0000313" key="8">
    <source>
        <dbReference type="EMBL" id="KAK8746062.1"/>
    </source>
</evidence>
<keyword evidence="4" id="KW-1015">Disulfide bond</keyword>
<dbReference type="Pfam" id="PF00031">
    <property type="entry name" value="Cystatin"/>
    <property type="match status" value="13"/>
</dbReference>
<evidence type="ECO:0000256" key="5">
    <source>
        <dbReference type="SAM" id="MobiDB-lite"/>
    </source>
</evidence>
<keyword evidence="3" id="KW-0789">Thiol protease inhibitor</keyword>
<feature type="region of interest" description="Disordered" evidence="5">
    <location>
        <begin position="1664"/>
        <end position="1683"/>
    </location>
</feature>
<feature type="domain" description="Cystatin" evidence="7">
    <location>
        <begin position="1018"/>
        <end position="1127"/>
    </location>
</feature>
<dbReference type="Proteomes" id="UP001445076">
    <property type="component" value="Unassembled WGS sequence"/>
</dbReference>
<reference evidence="8 9" key="1">
    <citation type="journal article" date="2024" name="BMC Genomics">
        <title>Genome assembly of redclaw crayfish (Cherax quadricarinatus) provides insights into its immune adaptation and hypoxia tolerance.</title>
        <authorList>
            <person name="Liu Z."/>
            <person name="Zheng J."/>
            <person name="Li H."/>
            <person name="Fang K."/>
            <person name="Wang S."/>
            <person name="He J."/>
            <person name="Zhou D."/>
            <person name="Weng S."/>
            <person name="Chi M."/>
            <person name="Gu Z."/>
            <person name="He J."/>
            <person name="Li F."/>
            <person name="Wang M."/>
        </authorList>
    </citation>
    <scope>NUCLEOTIDE SEQUENCE [LARGE SCALE GENOMIC DNA]</scope>
    <source>
        <strain evidence="8">ZL_2023a</strain>
    </source>
</reference>
<feature type="domain" description="Cystatin" evidence="7">
    <location>
        <begin position="1956"/>
        <end position="2065"/>
    </location>
</feature>
<feature type="chain" id="PRO_5043631809" description="Cystatin domain-containing protein" evidence="6">
    <location>
        <begin position="21"/>
        <end position="2073"/>
    </location>
</feature>
<evidence type="ECO:0000256" key="4">
    <source>
        <dbReference type="ARBA" id="ARBA00023157"/>
    </source>
</evidence>
<dbReference type="GO" id="GO:0031982">
    <property type="term" value="C:vesicle"/>
    <property type="evidence" value="ECO:0007669"/>
    <property type="project" value="TreeGrafter"/>
</dbReference>
<accession>A0AAW0XQK1</accession>
<feature type="domain" description="Cystatin" evidence="7">
    <location>
        <begin position="118"/>
        <end position="231"/>
    </location>
</feature>
<dbReference type="PANTHER" id="PTHR46186">
    <property type="entry name" value="CYSTATIN"/>
    <property type="match status" value="1"/>
</dbReference>
<feature type="domain" description="Cystatin" evidence="7">
    <location>
        <begin position="1286"/>
        <end position="1395"/>
    </location>
</feature>
<evidence type="ECO:0000256" key="1">
    <source>
        <dbReference type="ARBA" id="ARBA00009403"/>
    </source>
</evidence>
<evidence type="ECO:0000259" key="7">
    <source>
        <dbReference type="SMART" id="SM00043"/>
    </source>
</evidence>
<dbReference type="GO" id="GO:0005615">
    <property type="term" value="C:extracellular space"/>
    <property type="evidence" value="ECO:0007669"/>
    <property type="project" value="TreeGrafter"/>
</dbReference>
<dbReference type="EMBL" id="JARKIK010000018">
    <property type="protein sequence ID" value="KAK8746062.1"/>
    <property type="molecule type" value="Genomic_DNA"/>
</dbReference>
<dbReference type="GO" id="GO:0004869">
    <property type="term" value="F:cysteine-type endopeptidase inhibitor activity"/>
    <property type="evidence" value="ECO:0007669"/>
    <property type="project" value="UniProtKB-KW"/>
</dbReference>
<feature type="domain" description="Cystatin" evidence="7">
    <location>
        <begin position="388"/>
        <end position="500"/>
    </location>
</feature>
<feature type="domain" description="Cystatin" evidence="7">
    <location>
        <begin position="805"/>
        <end position="914"/>
    </location>
</feature>
<feature type="domain" description="Cystatin" evidence="7">
    <location>
        <begin position="1688"/>
        <end position="1797"/>
    </location>
</feature>
<proteinExistence type="inferred from homology"/>
<feature type="domain" description="Cystatin" evidence="7">
    <location>
        <begin position="1822"/>
        <end position="1931"/>
    </location>
</feature>
<feature type="domain" description="Cystatin" evidence="7">
    <location>
        <begin position="1152"/>
        <end position="1261"/>
    </location>
</feature>
<dbReference type="SUPFAM" id="SSF54403">
    <property type="entry name" value="Cystatin/monellin"/>
    <property type="match status" value="13"/>
</dbReference>
<dbReference type="InterPro" id="IPR018073">
    <property type="entry name" value="Prot_inh_cystat_CS"/>
</dbReference>
<dbReference type="Gene3D" id="3.10.450.10">
    <property type="match status" value="13"/>
</dbReference>